<evidence type="ECO:0000313" key="3">
    <source>
        <dbReference type="Ensembl" id="ENSGEVP00005012424.1"/>
    </source>
</evidence>
<keyword evidence="4" id="KW-1185">Reference proteome</keyword>
<dbReference type="PANTHER" id="PTHR39082">
    <property type="entry name" value="PHOSPHOLIPASE C-BETA-2-RELATED"/>
    <property type="match status" value="1"/>
</dbReference>
<reference evidence="3" key="2">
    <citation type="submission" date="2025-09" db="UniProtKB">
        <authorList>
            <consortium name="Ensembl"/>
        </authorList>
    </citation>
    <scope>IDENTIFICATION</scope>
</reference>
<evidence type="ECO:0000256" key="1">
    <source>
        <dbReference type="SAM" id="MobiDB-lite"/>
    </source>
</evidence>
<dbReference type="PANTHER" id="PTHR39082:SF1">
    <property type="entry name" value="SCAVENGER RECEPTOR CLASS A MEMBER 3"/>
    <property type="match status" value="1"/>
</dbReference>
<reference evidence="3" key="1">
    <citation type="submission" date="2025-08" db="UniProtKB">
        <authorList>
            <consortium name="Ensembl"/>
        </authorList>
    </citation>
    <scope>IDENTIFICATION</scope>
</reference>
<accession>A0A8C4WAK9</accession>
<dbReference type="Proteomes" id="UP000694390">
    <property type="component" value="Unassembled WGS sequence"/>
</dbReference>
<dbReference type="Pfam" id="PF01391">
    <property type="entry name" value="Collagen"/>
    <property type="match status" value="2"/>
</dbReference>
<dbReference type="InterPro" id="IPR008160">
    <property type="entry name" value="Collagen"/>
</dbReference>
<feature type="transmembrane region" description="Helical" evidence="2">
    <location>
        <begin position="91"/>
        <end position="111"/>
    </location>
</feature>
<dbReference type="AlphaFoldDB" id="A0A8C4WAK9"/>
<dbReference type="InterPro" id="IPR052376">
    <property type="entry name" value="Oxidative_Scav/Glycosyltrans"/>
</dbReference>
<dbReference type="OrthoDB" id="5835334at2759"/>
<feature type="region of interest" description="Disordered" evidence="1">
    <location>
        <begin position="497"/>
        <end position="633"/>
    </location>
</feature>
<protein>
    <submittedName>
        <fullName evidence="3">Scavenger receptor class A member 3</fullName>
    </submittedName>
</protein>
<evidence type="ECO:0000256" key="2">
    <source>
        <dbReference type="SAM" id="Phobius"/>
    </source>
</evidence>
<keyword evidence="2" id="KW-1133">Transmembrane helix</keyword>
<keyword evidence="2" id="KW-0472">Membrane</keyword>
<evidence type="ECO:0000313" key="4">
    <source>
        <dbReference type="Proteomes" id="UP000694390"/>
    </source>
</evidence>
<sequence length="633" mass="68926">MGRRESPDEGHRARRRQKCCVFPFSTLSPALPLPQAPSLTCLLAVPEGTQGDTLCQKTPTFPSRLCPCSGRTRTNCSRCQKNLSLQTSVKGLYVFCVLLIIAVMVLASLVFKKVNSIADDISSAQTYYEKKIVSVQENLQELDQKSLGNCSFCHDTGQLWQEISKLQEELEEIQKMLLVQEILLDRTSQRYQQLSSTSSKITSEMDGCSFSIRQVNQTLGHFLAQVRGWQAATSALDDSLKGLLQERYDLKAMVEQMNFTVGQTSEWIHAIQRKTDEETLTLQKMVTDWQNYTRLFGNLRATSSKTSELVKSIQASMSLASQRISQNSEGMHDLVLQVMGLQLQLDNISSFLDDHEENMHDLQYHTRYTQNRTAEQFETLEGRMTSHEIEISTIFTNINATDSHVHSMLKYLDDVRLSCTLGFHSHAEELYYLNKSVSLMLGTTNLLRERFSLLSARLDFDIQNLSMIMEEMKVVDVRHGEILRNVTILRGVPGLPGPRGLKGDMGVKGPAGSKGEKGDTGGLGSTGPQGSRGPPGIPGPQGERGPIGVKGVPGFKGAKGSFGQAGLKGQMGLKGDIGPQGPEGAPGPVGPAGPRGKPGIPGKPGSPGQLGPPGPKGDPGVRGPPGLPGPPGV</sequence>
<keyword evidence="2" id="KW-0812">Transmembrane</keyword>
<proteinExistence type="predicted"/>
<dbReference type="Ensembl" id="ENSGEVT00005013004.1">
    <property type="protein sequence ID" value="ENSGEVP00005012424.1"/>
    <property type="gene ID" value="ENSGEVG00005008756.1"/>
</dbReference>
<gene>
    <name evidence="3" type="primary">SCARA3</name>
</gene>
<dbReference type="GO" id="GO:0005783">
    <property type="term" value="C:endoplasmic reticulum"/>
    <property type="evidence" value="ECO:0007669"/>
    <property type="project" value="Ensembl"/>
</dbReference>
<name>A0A8C4WAK9_9SAUR</name>
<organism evidence="3 4">
    <name type="scientific">Gopherus evgoodei</name>
    <name type="common">Goodes thornscrub tortoise</name>
    <dbReference type="NCBI Taxonomy" id="1825980"/>
    <lineage>
        <taxon>Eukaryota</taxon>
        <taxon>Metazoa</taxon>
        <taxon>Chordata</taxon>
        <taxon>Craniata</taxon>
        <taxon>Vertebrata</taxon>
        <taxon>Euteleostomi</taxon>
        <taxon>Archelosauria</taxon>
        <taxon>Testudinata</taxon>
        <taxon>Testudines</taxon>
        <taxon>Cryptodira</taxon>
        <taxon>Durocryptodira</taxon>
        <taxon>Testudinoidea</taxon>
        <taxon>Testudinidae</taxon>
        <taxon>Gopherus</taxon>
    </lineage>
</organism>
<dbReference type="GeneTree" id="ENSGT00940000158238"/>